<dbReference type="InterPro" id="IPR052894">
    <property type="entry name" value="AsmA-related"/>
</dbReference>
<keyword evidence="5" id="KW-1185">Reference proteome</keyword>
<feature type="transmembrane region" description="Helical" evidence="2">
    <location>
        <begin position="41"/>
        <end position="68"/>
    </location>
</feature>
<dbReference type="InterPro" id="IPR007844">
    <property type="entry name" value="AsmA"/>
</dbReference>
<evidence type="ECO:0000256" key="1">
    <source>
        <dbReference type="SAM" id="MobiDB-lite"/>
    </source>
</evidence>
<dbReference type="RefSeq" id="WP_327597806.1">
    <property type="nucleotide sequence ID" value="NZ_JAYXHS010000001.1"/>
</dbReference>
<dbReference type="PANTHER" id="PTHR30441:SF4">
    <property type="entry name" value="PROTEIN ASMA"/>
    <property type="match status" value="1"/>
</dbReference>
<dbReference type="EMBL" id="JAYXHS010000001">
    <property type="protein sequence ID" value="MEC5384839.1"/>
    <property type="molecule type" value="Genomic_DNA"/>
</dbReference>
<feature type="compositionally biased region" description="Polar residues" evidence="1">
    <location>
        <begin position="733"/>
        <end position="751"/>
    </location>
</feature>
<accession>A0ABU6JZS1</accession>
<evidence type="ECO:0000313" key="5">
    <source>
        <dbReference type="Proteomes" id="UP001331561"/>
    </source>
</evidence>
<organism evidence="4 5">
    <name type="scientific">Uliginosibacterium silvisoli</name>
    <dbReference type="NCBI Taxonomy" id="3114758"/>
    <lineage>
        <taxon>Bacteria</taxon>
        <taxon>Pseudomonadati</taxon>
        <taxon>Pseudomonadota</taxon>
        <taxon>Betaproteobacteria</taxon>
        <taxon>Rhodocyclales</taxon>
        <taxon>Zoogloeaceae</taxon>
        <taxon>Uliginosibacterium</taxon>
    </lineage>
</organism>
<name>A0ABU6JZS1_9RHOO</name>
<comment type="caution">
    <text evidence="4">The sequence shown here is derived from an EMBL/GenBank/DDBJ whole genome shotgun (WGS) entry which is preliminary data.</text>
</comment>
<feature type="region of interest" description="Disordered" evidence="1">
    <location>
        <begin position="1"/>
        <end position="24"/>
    </location>
</feature>
<gene>
    <name evidence="4" type="ORF">VVD49_03850</name>
</gene>
<keyword evidence="2" id="KW-1133">Transmembrane helix</keyword>
<feature type="compositionally biased region" description="Low complexity" evidence="1">
    <location>
        <begin position="14"/>
        <end position="24"/>
    </location>
</feature>
<evidence type="ECO:0000313" key="4">
    <source>
        <dbReference type="EMBL" id="MEC5384839.1"/>
    </source>
</evidence>
<dbReference type="Pfam" id="PF05170">
    <property type="entry name" value="AsmA"/>
    <property type="match status" value="1"/>
</dbReference>
<feature type="domain" description="AsmA" evidence="3">
    <location>
        <begin position="56"/>
        <end position="654"/>
    </location>
</feature>
<sequence length="751" mass="79562">MHDSSAETEQLSEQLSTQALSPAAAAPAPAARPPMLARLTLLIRASGFLLGMLATALAAMLLFISISFSDRQISSELRDFVAAEYSRTLSAEDGVHLALLPWPSLETAAVSLSEIGRSDSFASWQKASFELDVLALLRHRLVIRRARIDGLTLRLARDRKGVWNGASLLTSLDSDGPLTLQLDGLALSQARIVIDDAISNNSWLWRDLELGTDALQAGHGGRVRLMAQLMVPETALAGRLSFSGRYRFGDTLASGSLTGAQARYVGDTTGMQSIDTTFGAGLIDWQADTWKLADAQLDGHGKRGALELQWNATFKNAGWQGGLQANGISTLLKLRNTDAAGMTGELRLTTPELKADGQNGSAAQLDGNLELKDGKNGAYGKLRARLLHDAKQGKLGLDKLSGELSLIHPVLRGGNALASFKGQGSWFIAPQAPAAARGTLDLDGSFGSDTVHAALSLANDAAGTPRVTARMDSKRFDLDRLLSVDLRGLHLPPAHSLTGWTLDGLVHAENLHAGGMQITSLHAPLLVSDGNLALANHELRLYGGKLNGSASYNAGKQELTLFEALREVQLDELQRDAKTTLPLSGLTNATLDVRSNGASLSAMPEQATGALRLYAKQARWQGRDLAQDMLAVAAGKPPVNTAQAATPLSEISASFGVKGPRLVADKITARNDALALTGSGEITYTSGQMNLLLSTRVTGNDKALATLRGRSVALRVSGPLMQPQLQAEARPLSTPSPAIQAATNQPAMVSR</sequence>
<reference evidence="4 5" key="1">
    <citation type="submission" date="2024-01" db="EMBL/GenBank/DDBJ databases">
        <title>Uliginosibacterium soil sp. nov.</title>
        <authorList>
            <person name="Lv Y."/>
        </authorList>
    </citation>
    <scope>NUCLEOTIDE SEQUENCE [LARGE SCALE GENOMIC DNA]</scope>
    <source>
        <strain evidence="4 5">H3</strain>
    </source>
</reference>
<evidence type="ECO:0000259" key="3">
    <source>
        <dbReference type="Pfam" id="PF05170"/>
    </source>
</evidence>
<keyword evidence="2" id="KW-0472">Membrane</keyword>
<dbReference type="Proteomes" id="UP001331561">
    <property type="component" value="Unassembled WGS sequence"/>
</dbReference>
<feature type="region of interest" description="Disordered" evidence="1">
    <location>
        <begin position="726"/>
        <end position="751"/>
    </location>
</feature>
<dbReference type="PANTHER" id="PTHR30441">
    <property type="entry name" value="DUF748 DOMAIN-CONTAINING PROTEIN"/>
    <property type="match status" value="1"/>
</dbReference>
<keyword evidence="2" id="KW-0812">Transmembrane</keyword>
<protein>
    <submittedName>
        <fullName evidence="4">AsmA family protein</fullName>
    </submittedName>
</protein>
<evidence type="ECO:0000256" key="2">
    <source>
        <dbReference type="SAM" id="Phobius"/>
    </source>
</evidence>
<proteinExistence type="predicted"/>